<dbReference type="Pfam" id="PF14430">
    <property type="entry name" value="Imm1"/>
    <property type="match status" value="1"/>
</dbReference>
<evidence type="ECO:0000313" key="1">
    <source>
        <dbReference type="EMBL" id="RZQ65113.1"/>
    </source>
</evidence>
<dbReference type="Proteomes" id="UP000292003">
    <property type="component" value="Unassembled WGS sequence"/>
</dbReference>
<name>A0A4Q7JEH4_9PSEU</name>
<evidence type="ECO:0000313" key="2">
    <source>
        <dbReference type="Proteomes" id="UP000292003"/>
    </source>
</evidence>
<dbReference type="EMBL" id="SFCC01000002">
    <property type="protein sequence ID" value="RZQ65113.1"/>
    <property type="molecule type" value="Genomic_DNA"/>
</dbReference>
<dbReference type="OrthoDB" id="3622062at2"/>
<sequence>MNGDIRDMLVTASLTTGVAKVARGMHAATRLVDEILATNHVDWETTLAVGDVEFHRTKDGPFPNHQFRVSVRPSAGLAALNYMDHDDAKMPIANSFNPKRPLPELDLIFNGTTGAVFPRSAAIPIADTRRALIEWLGTRKRPSCIEWRPYDMY</sequence>
<gene>
    <name evidence="1" type="ORF">EWH70_04235</name>
</gene>
<dbReference type="AlphaFoldDB" id="A0A4Q7JEH4"/>
<keyword evidence="2" id="KW-1185">Reference proteome</keyword>
<comment type="caution">
    <text evidence="1">The sequence shown here is derived from an EMBL/GenBank/DDBJ whole genome shotgun (WGS) entry which is preliminary data.</text>
</comment>
<evidence type="ECO:0008006" key="3">
    <source>
        <dbReference type="Google" id="ProtNLM"/>
    </source>
</evidence>
<proteinExistence type="predicted"/>
<accession>A0A4Q7JEH4</accession>
<dbReference type="RefSeq" id="WP_130473900.1">
    <property type="nucleotide sequence ID" value="NZ_SFCC01000002.1"/>
</dbReference>
<organism evidence="1 2">
    <name type="scientific">Amycolatopsis suaedae</name>
    <dbReference type="NCBI Taxonomy" id="2510978"/>
    <lineage>
        <taxon>Bacteria</taxon>
        <taxon>Bacillati</taxon>
        <taxon>Actinomycetota</taxon>
        <taxon>Actinomycetes</taxon>
        <taxon>Pseudonocardiales</taxon>
        <taxon>Pseudonocardiaceae</taxon>
        <taxon>Amycolatopsis</taxon>
    </lineage>
</organism>
<reference evidence="1 2" key="1">
    <citation type="submission" date="2019-02" db="EMBL/GenBank/DDBJ databases">
        <title>Draft genome sequence of Amycolatopsis sp. 8-3EHSu isolated from roots of Suaeda maritima.</title>
        <authorList>
            <person name="Duangmal K."/>
            <person name="Chantavorakit T."/>
        </authorList>
    </citation>
    <scope>NUCLEOTIDE SEQUENCE [LARGE SCALE GENOMIC DNA]</scope>
    <source>
        <strain evidence="1 2">8-3EHSu</strain>
    </source>
</reference>
<protein>
    <recommendedName>
        <fullName evidence="3">Immunity protein Imm1</fullName>
    </recommendedName>
</protein>
<dbReference type="InterPro" id="IPR025680">
    <property type="entry name" value="DddI"/>
</dbReference>